<dbReference type="HOGENOM" id="CLU_056788_9_0_1"/>
<accession>A0A0C9W2N3</accession>
<organism evidence="1 2">
    <name type="scientific">Hydnomerulius pinastri MD-312</name>
    <dbReference type="NCBI Taxonomy" id="994086"/>
    <lineage>
        <taxon>Eukaryota</taxon>
        <taxon>Fungi</taxon>
        <taxon>Dikarya</taxon>
        <taxon>Basidiomycota</taxon>
        <taxon>Agaricomycotina</taxon>
        <taxon>Agaricomycetes</taxon>
        <taxon>Agaricomycetidae</taxon>
        <taxon>Boletales</taxon>
        <taxon>Boletales incertae sedis</taxon>
        <taxon>Leucogyrophana</taxon>
    </lineage>
</organism>
<evidence type="ECO:0008006" key="3">
    <source>
        <dbReference type="Google" id="ProtNLM"/>
    </source>
</evidence>
<proteinExistence type="predicted"/>
<name>A0A0C9W2N3_9AGAM</name>
<dbReference type="EMBL" id="KN839844">
    <property type="protein sequence ID" value="KIJ65310.1"/>
    <property type="molecule type" value="Genomic_DNA"/>
</dbReference>
<dbReference type="Proteomes" id="UP000053820">
    <property type="component" value="Unassembled WGS sequence"/>
</dbReference>
<dbReference type="OrthoDB" id="2641874at2759"/>
<dbReference type="SUPFAM" id="SSF46689">
    <property type="entry name" value="Homeodomain-like"/>
    <property type="match status" value="1"/>
</dbReference>
<gene>
    <name evidence="1" type="ORF">HYDPIDRAFT_88780</name>
</gene>
<evidence type="ECO:0000313" key="1">
    <source>
        <dbReference type="EMBL" id="KIJ65310.1"/>
    </source>
</evidence>
<keyword evidence="2" id="KW-1185">Reference proteome</keyword>
<evidence type="ECO:0000313" key="2">
    <source>
        <dbReference type="Proteomes" id="UP000053820"/>
    </source>
</evidence>
<reference evidence="1 2" key="1">
    <citation type="submission" date="2014-04" db="EMBL/GenBank/DDBJ databases">
        <title>Evolutionary Origins and Diversification of the Mycorrhizal Mutualists.</title>
        <authorList>
            <consortium name="DOE Joint Genome Institute"/>
            <consortium name="Mycorrhizal Genomics Consortium"/>
            <person name="Kohler A."/>
            <person name="Kuo A."/>
            <person name="Nagy L.G."/>
            <person name="Floudas D."/>
            <person name="Copeland A."/>
            <person name="Barry K.W."/>
            <person name="Cichocki N."/>
            <person name="Veneault-Fourrey C."/>
            <person name="LaButti K."/>
            <person name="Lindquist E.A."/>
            <person name="Lipzen A."/>
            <person name="Lundell T."/>
            <person name="Morin E."/>
            <person name="Murat C."/>
            <person name="Riley R."/>
            <person name="Ohm R."/>
            <person name="Sun H."/>
            <person name="Tunlid A."/>
            <person name="Henrissat B."/>
            <person name="Grigoriev I.V."/>
            <person name="Hibbett D.S."/>
            <person name="Martin F."/>
        </authorList>
    </citation>
    <scope>NUCLEOTIDE SEQUENCE [LARGE SCALE GENOMIC DNA]</scope>
    <source>
        <strain evidence="1 2">MD-312</strain>
    </source>
</reference>
<dbReference type="AlphaFoldDB" id="A0A0C9W2N3"/>
<dbReference type="InterPro" id="IPR009057">
    <property type="entry name" value="Homeodomain-like_sf"/>
</dbReference>
<protein>
    <recommendedName>
        <fullName evidence="3">Transposase Tc1-like domain-containing protein</fullName>
    </recommendedName>
</protein>
<sequence>MVYRNRRHIPCAAKEQVVTMLAHMKPSQIACATGINARTIQRTMELWWKTGSVQRTPIEQGRKRKLNALDIAFLEGCIERTPDIYVSELQHELKEACGIDVSEPTITRALCRRGFSRKEVCLKYISLLITDTSLGDPCGN</sequence>